<dbReference type="Gene3D" id="3.60.15.10">
    <property type="entry name" value="Ribonuclease Z/Hydroxyacylglutathione hydrolase-like"/>
    <property type="match status" value="1"/>
</dbReference>
<evidence type="ECO:0000313" key="3">
    <source>
        <dbReference type="Proteomes" id="UP000003423"/>
    </source>
</evidence>
<keyword evidence="3" id="KW-1185">Reference proteome</keyword>
<name>I3D145_9ARCH</name>
<dbReference type="AlphaFoldDB" id="I3D145"/>
<reference evidence="2 3" key="1">
    <citation type="journal article" date="2012" name="J. Bacteriol.">
        <title>Genome sequence of "Candidatus Nitrosopumilus salaria" BD31, an ammonia-oxidizing archaeon from the San Francisco Bay estuary.</title>
        <authorList>
            <person name="Mosier A.C."/>
            <person name="Allen E.E."/>
            <person name="Kim M."/>
            <person name="Ferriera S."/>
            <person name="Francis C.A."/>
        </authorList>
    </citation>
    <scope>NUCLEOTIDE SEQUENCE [LARGE SCALE GENOMIC DNA]</scope>
    <source>
        <strain evidence="2 3">BD31</strain>
    </source>
</reference>
<accession>I3D145</accession>
<dbReference type="Pfam" id="PF00753">
    <property type="entry name" value="Lactamase_B"/>
    <property type="match status" value="1"/>
</dbReference>
<dbReference type="RefSeq" id="WP_008300549.1">
    <property type="nucleotide sequence ID" value="NZ_AEXL02000121.1"/>
</dbReference>
<dbReference type="OrthoDB" id="3327at2157"/>
<dbReference type="PANTHER" id="PTHR30619:SF1">
    <property type="entry name" value="RECOMBINATION PROTEIN 2"/>
    <property type="match status" value="1"/>
</dbReference>
<protein>
    <recommendedName>
        <fullName evidence="1">Metallo-beta-lactamase domain-containing protein</fullName>
    </recommendedName>
</protein>
<evidence type="ECO:0000259" key="1">
    <source>
        <dbReference type="Pfam" id="PF00753"/>
    </source>
</evidence>
<gene>
    <name evidence="2" type="ORF">BD31_I1653</name>
</gene>
<comment type="caution">
    <text evidence="2">The sequence shown here is derived from an EMBL/GenBank/DDBJ whole genome shotgun (WGS) entry which is preliminary data.</text>
</comment>
<organism evidence="2 3">
    <name type="scientific">Candidatus Nitrosopumilus salarius BD31</name>
    <dbReference type="NCBI Taxonomy" id="859350"/>
    <lineage>
        <taxon>Archaea</taxon>
        <taxon>Nitrososphaerota</taxon>
        <taxon>Nitrososphaeria</taxon>
        <taxon>Nitrosopumilales</taxon>
        <taxon>Nitrosopumilaceae</taxon>
        <taxon>Nitrosopumilus</taxon>
    </lineage>
</organism>
<dbReference type="EMBL" id="AEXL02000121">
    <property type="protein sequence ID" value="EIJ65438.1"/>
    <property type="molecule type" value="Genomic_DNA"/>
</dbReference>
<dbReference type="Proteomes" id="UP000003423">
    <property type="component" value="Unassembled WGS sequence"/>
</dbReference>
<dbReference type="InterPro" id="IPR052159">
    <property type="entry name" value="Competence_DNA_uptake"/>
</dbReference>
<dbReference type="SUPFAM" id="SSF56281">
    <property type="entry name" value="Metallo-hydrolase/oxidoreductase"/>
    <property type="match status" value="1"/>
</dbReference>
<sequence>MPISDWRFTKNPLTLVRDSKKSSKKRRKTIARLLMGEWVKPIDMKNTESLVAYRGGKGYVDTSDFSTKRMLEIYFLDVGQGDAILVQTPDDRRILIDGGRDGKAHSFLKWKYNLKKTTNKIHFDAIVMTHPDQDHAKGLVPVLSDPQITVDSVYHNGIVRFKGDKIGKIKNKQLVELYDDVTEIDKRDLSRDYQGFVAALNLAKQKNSNLTIKHLDQLSKKLPEFDSDDLIIKVLGPLNVGTKSEIKYRYFKDNGVTLNGNSVSLMLEYDRCKVLLCGDMNEPAETKFLEYHNGSKLRANVFKANHHGSQDFTSAFLNAIKPWASVVSSGDSPDYGHPRAVLLGSLGRHAPSNIDRPLVFSTEIAATFKEISEKEFAHMSTKSTPLYEKTIQGVIHVRSDGKNLVLGRVFGDSKLANRENPNGYDWEYYQLKL</sequence>
<dbReference type="InterPro" id="IPR036866">
    <property type="entry name" value="RibonucZ/Hydroxyglut_hydro"/>
</dbReference>
<dbReference type="PATRIC" id="fig|859350.6.peg.1506"/>
<proteinExistence type="predicted"/>
<dbReference type="PANTHER" id="PTHR30619">
    <property type="entry name" value="DNA INTERNALIZATION/COMPETENCE PROTEIN COMEC/REC2"/>
    <property type="match status" value="1"/>
</dbReference>
<dbReference type="InterPro" id="IPR001279">
    <property type="entry name" value="Metallo-B-lactamas"/>
</dbReference>
<feature type="domain" description="Metallo-beta-lactamase" evidence="1">
    <location>
        <begin position="77"/>
        <end position="173"/>
    </location>
</feature>
<evidence type="ECO:0000313" key="2">
    <source>
        <dbReference type="EMBL" id="EIJ65438.1"/>
    </source>
</evidence>